<dbReference type="Pfam" id="PF12802">
    <property type="entry name" value="MarR_2"/>
    <property type="match status" value="1"/>
</dbReference>
<accession>A0A6J4SUH6</accession>
<evidence type="ECO:0000313" key="2">
    <source>
        <dbReference type="EMBL" id="CAA9505519.1"/>
    </source>
</evidence>
<dbReference type="EMBL" id="CADCVU010000131">
    <property type="protein sequence ID" value="CAA9505519.1"/>
    <property type="molecule type" value="Genomic_DNA"/>
</dbReference>
<evidence type="ECO:0000259" key="1">
    <source>
        <dbReference type="Pfam" id="PF12802"/>
    </source>
</evidence>
<reference evidence="2" key="1">
    <citation type="submission" date="2020-02" db="EMBL/GenBank/DDBJ databases">
        <authorList>
            <person name="Meier V. D."/>
        </authorList>
    </citation>
    <scope>NUCLEOTIDE SEQUENCE</scope>
    <source>
        <strain evidence="2">AVDCRST_MAG45</strain>
    </source>
</reference>
<dbReference type="InterPro" id="IPR000835">
    <property type="entry name" value="HTH_MarR-typ"/>
</dbReference>
<dbReference type="InterPro" id="IPR036390">
    <property type="entry name" value="WH_DNA-bd_sf"/>
</dbReference>
<dbReference type="SUPFAM" id="SSF46785">
    <property type="entry name" value="Winged helix' DNA-binding domain"/>
    <property type="match status" value="1"/>
</dbReference>
<organism evidence="2">
    <name type="scientific">uncultured Solirubrobacterales bacterium</name>
    <dbReference type="NCBI Taxonomy" id="768556"/>
    <lineage>
        <taxon>Bacteria</taxon>
        <taxon>Bacillati</taxon>
        <taxon>Actinomycetota</taxon>
        <taxon>Thermoleophilia</taxon>
        <taxon>Solirubrobacterales</taxon>
        <taxon>environmental samples</taxon>
    </lineage>
</organism>
<protein>
    <recommendedName>
        <fullName evidence="1">HTH marR-type domain-containing protein</fullName>
    </recommendedName>
</protein>
<feature type="domain" description="HTH marR-type" evidence="1">
    <location>
        <begin position="4"/>
        <end position="58"/>
    </location>
</feature>
<dbReference type="InterPro" id="IPR036388">
    <property type="entry name" value="WH-like_DNA-bd_sf"/>
</dbReference>
<name>A0A6J4SUH6_9ACTN</name>
<dbReference type="GO" id="GO:0003700">
    <property type="term" value="F:DNA-binding transcription factor activity"/>
    <property type="evidence" value="ECO:0007669"/>
    <property type="project" value="InterPro"/>
</dbReference>
<proteinExistence type="predicted"/>
<dbReference type="AlphaFoldDB" id="A0A6J4SUH6"/>
<dbReference type="Gene3D" id="1.10.10.10">
    <property type="entry name" value="Winged helix-like DNA-binding domain superfamily/Winged helix DNA-binding domain"/>
    <property type="match status" value="1"/>
</dbReference>
<gene>
    <name evidence="2" type="ORF">AVDCRST_MAG45-1574</name>
</gene>
<sequence>MRPLGLTGAQADAVVVIGQAEPLSLNDLGELLIAEAGHPSRLVDRLVDAELVERRGQPPAIAGGSSCR</sequence>